<keyword evidence="1" id="KW-1133">Transmembrane helix</keyword>
<dbReference type="EMBL" id="FLRE01000095">
    <property type="protein sequence ID" value="SBT35267.1"/>
    <property type="molecule type" value="Genomic_DNA"/>
</dbReference>
<dbReference type="AlphaFoldDB" id="A0A1A8YUZ5"/>
<dbReference type="Proteomes" id="UP000078555">
    <property type="component" value="Unassembled WGS sequence"/>
</dbReference>
<reference evidence="4 5" key="2">
    <citation type="submission" date="2016-05" db="EMBL/GenBank/DDBJ databases">
        <authorList>
            <person name="Naeem Raeece"/>
        </authorList>
    </citation>
    <scope>NUCLEOTIDE SEQUENCE [LARGE SCALE GENOMIC DNA]</scope>
</reference>
<dbReference type="Proteomes" id="UP000078550">
    <property type="component" value="Unassembled WGS sequence"/>
</dbReference>
<evidence type="ECO:0000313" key="4">
    <source>
        <dbReference type="Proteomes" id="UP000078550"/>
    </source>
</evidence>
<name>A0A1A8YUZ5_PLAOA</name>
<accession>A0A1A8YUZ5</accession>
<proteinExistence type="predicted"/>
<keyword evidence="1" id="KW-0812">Transmembrane</keyword>
<feature type="transmembrane region" description="Helical" evidence="1">
    <location>
        <begin position="57"/>
        <end position="84"/>
    </location>
</feature>
<evidence type="ECO:0000313" key="3">
    <source>
        <dbReference type="EMBL" id="SBT35267.1"/>
    </source>
</evidence>
<organism evidence="3 4">
    <name type="scientific">Plasmodium ovale wallikeri</name>
    <dbReference type="NCBI Taxonomy" id="864142"/>
    <lineage>
        <taxon>Eukaryota</taxon>
        <taxon>Sar</taxon>
        <taxon>Alveolata</taxon>
        <taxon>Apicomplexa</taxon>
        <taxon>Aconoidasida</taxon>
        <taxon>Haemosporida</taxon>
        <taxon>Plasmodiidae</taxon>
        <taxon>Plasmodium</taxon>
        <taxon>Plasmodium (Plasmodium)</taxon>
    </lineage>
</organism>
<gene>
    <name evidence="2" type="ORF">POVWA1_024330</name>
    <name evidence="3" type="ORF">POVWA2_024210</name>
</gene>
<evidence type="ECO:0000313" key="5">
    <source>
        <dbReference type="Proteomes" id="UP000078555"/>
    </source>
</evidence>
<reference evidence="3" key="1">
    <citation type="submission" date="2016-05" db="EMBL/GenBank/DDBJ databases">
        <authorList>
            <person name="Lavstsen T."/>
            <person name="Jespersen J.S."/>
        </authorList>
    </citation>
    <scope>NUCLEOTIDE SEQUENCE [LARGE SCALE GENOMIC DNA]</scope>
</reference>
<protein>
    <submittedName>
        <fullName evidence="3">Uncharacterized protein</fullName>
    </submittedName>
</protein>
<keyword evidence="5" id="KW-1185">Reference proteome</keyword>
<dbReference type="EMBL" id="FLRD01000074">
    <property type="protein sequence ID" value="SBT34832.1"/>
    <property type="molecule type" value="Genomic_DNA"/>
</dbReference>
<evidence type="ECO:0000313" key="2">
    <source>
        <dbReference type="EMBL" id="SBT34832.1"/>
    </source>
</evidence>
<evidence type="ECO:0000256" key="1">
    <source>
        <dbReference type="SAM" id="Phobius"/>
    </source>
</evidence>
<sequence length="131" mass="14756">MCWVRVRIYTHVLTYNPFYPHPCMKTPVATPCKCSACVSTRTRGKRVPMRMCMSMSMNMSICVGVCVCAVVGVGAGAGAGVGAVRFHKEIMNSKQNFKIYLRWCKNYSLLLCNFEKMWGFFGGLFETSVIR</sequence>
<keyword evidence="1" id="KW-0472">Membrane</keyword>